<dbReference type="InterPro" id="IPR051257">
    <property type="entry name" value="Diverse_CBS-Domain"/>
</dbReference>
<keyword evidence="1 2" id="KW-0129">CBS domain</keyword>
<dbReference type="PANTHER" id="PTHR43080">
    <property type="entry name" value="CBS DOMAIN-CONTAINING PROTEIN CBSX3, MITOCHONDRIAL"/>
    <property type="match status" value="1"/>
</dbReference>
<comment type="caution">
    <text evidence="4">The sequence shown here is derived from an EMBL/GenBank/DDBJ whole genome shotgun (WGS) entry which is preliminary data.</text>
</comment>
<dbReference type="InterPro" id="IPR046342">
    <property type="entry name" value="CBS_dom_sf"/>
</dbReference>
<dbReference type="AlphaFoldDB" id="A0A271LV78"/>
<reference evidence="4 5" key="1">
    <citation type="submission" date="2017-08" db="EMBL/GenBank/DDBJ databases">
        <title>Mesorhizobium wenxinae sp. nov., a novel rhizobial species isolated from root nodules of chickpea (Cicer arietinum L.).</title>
        <authorList>
            <person name="Zhang J."/>
        </authorList>
    </citation>
    <scope>NUCLEOTIDE SEQUENCE [LARGE SCALE GENOMIC DNA]</scope>
    <source>
        <strain evidence="4 5">SDW018</strain>
    </source>
</reference>
<name>A0A271LV78_9HYPH</name>
<evidence type="ECO:0000313" key="4">
    <source>
        <dbReference type="EMBL" id="PAQ12091.1"/>
    </source>
</evidence>
<dbReference type="SMART" id="SM00116">
    <property type="entry name" value="CBS"/>
    <property type="match status" value="2"/>
</dbReference>
<sequence>MKVDNCMTRNVQVANPEQSIREVAQIMGKLDAGVMPVGDHDRLVGMITDRDIAIRGVALGKGPDTKVRDVMSPEVKYCFDDEDVEHVLENMGDLQVRRLPVLNRDKRLVGIISLGDLATSGEAAEAGEALSDISKPGGEHSQTAH</sequence>
<dbReference type="RefSeq" id="WP_095490936.1">
    <property type="nucleotide sequence ID" value="NZ_NPKJ01000007.1"/>
</dbReference>
<feature type="domain" description="CBS" evidence="3">
    <location>
        <begin position="7"/>
        <end position="65"/>
    </location>
</feature>
<accession>A0A271LV78</accession>
<dbReference type="PANTHER" id="PTHR43080:SF2">
    <property type="entry name" value="CBS DOMAIN-CONTAINING PROTEIN"/>
    <property type="match status" value="1"/>
</dbReference>
<gene>
    <name evidence="4" type="ORF">CIT26_01595</name>
</gene>
<evidence type="ECO:0000256" key="2">
    <source>
        <dbReference type="PROSITE-ProRule" id="PRU00703"/>
    </source>
</evidence>
<keyword evidence="5" id="KW-1185">Reference proteome</keyword>
<dbReference type="PROSITE" id="PS51371">
    <property type="entry name" value="CBS"/>
    <property type="match status" value="2"/>
</dbReference>
<dbReference type="CDD" id="cd04622">
    <property type="entry name" value="CBS_pair_HRP1_like"/>
    <property type="match status" value="1"/>
</dbReference>
<dbReference type="OrthoDB" id="9802114at2"/>
<evidence type="ECO:0000256" key="1">
    <source>
        <dbReference type="ARBA" id="ARBA00023122"/>
    </source>
</evidence>
<evidence type="ECO:0000259" key="3">
    <source>
        <dbReference type="PROSITE" id="PS51371"/>
    </source>
</evidence>
<protein>
    <submittedName>
        <fullName evidence="4">Inosine-5-monophosphate dehydrogenase</fullName>
    </submittedName>
</protein>
<proteinExistence type="predicted"/>
<dbReference type="Gene3D" id="3.10.580.10">
    <property type="entry name" value="CBS-domain"/>
    <property type="match status" value="1"/>
</dbReference>
<evidence type="ECO:0000313" key="5">
    <source>
        <dbReference type="Proteomes" id="UP000216442"/>
    </source>
</evidence>
<dbReference type="Pfam" id="PF00571">
    <property type="entry name" value="CBS"/>
    <property type="match status" value="2"/>
</dbReference>
<dbReference type="EMBL" id="NPKJ01000007">
    <property type="protein sequence ID" value="PAQ12091.1"/>
    <property type="molecule type" value="Genomic_DNA"/>
</dbReference>
<feature type="domain" description="CBS" evidence="3">
    <location>
        <begin position="71"/>
        <end position="130"/>
    </location>
</feature>
<organism evidence="4 5">
    <name type="scientific">Mesorhizobium temperatum</name>
    <dbReference type="NCBI Taxonomy" id="241416"/>
    <lineage>
        <taxon>Bacteria</taxon>
        <taxon>Pseudomonadati</taxon>
        <taxon>Pseudomonadota</taxon>
        <taxon>Alphaproteobacteria</taxon>
        <taxon>Hyphomicrobiales</taxon>
        <taxon>Phyllobacteriaceae</taxon>
        <taxon>Mesorhizobium</taxon>
    </lineage>
</organism>
<dbReference type="InterPro" id="IPR000644">
    <property type="entry name" value="CBS_dom"/>
</dbReference>
<dbReference type="SUPFAM" id="SSF54631">
    <property type="entry name" value="CBS-domain pair"/>
    <property type="match status" value="1"/>
</dbReference>
<dbReference type="Proteomes" id="UP000216442">
    <property type="component" value="Unassembled WGS sequence"/>
</dbReference>